<dbReference type="EMBL" id="MFFM01000038">
    <property type="protein sequence ID" value="OGF10486.1"/>
    <property type="molecule type" value="Genomic_DNA"/>
</dbReference>
<evidence type="ECO:0000313" key="2">
    <source>
        <dbReference type="Proteomes" id="UP000177230"/>
    </source>
</evidence>
<gene>
    <name evidence="1" type="ORF">A2024_09050</name>
</gene>
<organism evidence="1 2">
    <name type="scientific">Candidatus Edwardsbacteria bacterium GWF2_54_11</name>
    <dbReference type="NCBI Taxonomy" id="1817851"/>
    <lineage>
        <taxon>Bacteria</taxon>
        <taxon>Candidatus Edwardsiibacteriota</taxon>
    </lineage>
</organism>
<protein>
    <submittedName>
        <fullName evidence="1">Uncharacterized protein</fullName>
    </submittedName>
</protein>
<reference evidence="1 2" key="1">
    <citation type="journal article" date="2016" name="Nat. Commun.">
        <title>Thousands of microbial genomes shed light on interconnected biogeochemical processes in an aquifer system.</title>
        <authorList>
            <person name="Anantharaman K."/>
            <person name="Brown C.T."/>
            <person name="Hug L.A."/>
            <person name="Sharon I."/>
            <person name="Castelle C.J."/>
            <person name="Probst A.J."/>
            <person name="Thomas B.C."/>
            <person name="Singh A."/>
            <person name="Wilkins M.J."/>
            <person name="Karaoz U."/>
            <person name="Brodie E.L."/>
            <person name="Williams K.H."/>
            <person name="Hubbard S.S."/>
            <person name="Banfield J.F."/>
        </authorList>
    </citation>
    <scope>NUCLEOTIDE SEQUENCE [LARGE SCALE GENOMIC DNA]</scope>
</reference>
<dbReference type="Proteomes" id="UP000177230">
    <property type="component" value="Unassembled WGS sequence"/>
</dbReference>
<name>A0A1F5R7R4_9BACT</name>
<proteinExistence type="predicted"/>
<dbReference type="AlphaFoldDB" id="A0A1F5R7R4"/>
<comment type="caution">
    <text evidence="1">The sequence shown here is derived from an EMBL/GenBank/DDBJ whole genome shotgun (WGS) entry which is preliminary data.</text>
</comment>
<sequence>MYDRIHIYHFLLNNGREYYGKVLAHDRDKIVISALRLAEQPRRVILYQNSMVMAERMDGRGF</sequence>
<accession>A0A1F5R7R4</accession>
<evidence type="ECO:0000313" key="1">
    <source>
        <dbReference type="EMBL" id="OGF10486.1"/>
    </source>
</evidence>